<comment type="caution">
    <text evidence="1">The sequence shown here is derived from an EMBL/GenBank/DDBJ whole genome shotgun (WGS) entry which is preliminary data.</text>
</comment>
<dbReference type="SUPFAM" id="SSF48371">
    <property type="entry name" value="ARM repeat"/>
    <property type="match status" value="1"/>
</dbReference>
<keyword evidence="1" id="KW-0456">Lyase</keyword>
<gene>
    <name evidence="1" type="ORF">ADL15_13815</name>
</gene>
<dbReference type="GO" id="GO:0016829">
    <property type="term" value="F:lyase activity"/>
    <property type="evidence" value="ECO:0007669"/>
    <property type="project" value="UniProtKB-KW"/>
</dbReference>
<dbReference type="InterPro" id="IPR011989">
    <property type="entry name" value="ARM-like"/>
</dbReference>
<dbReference type="Pfam" id="PF13646">
    <property type="entry name" value="HEAT_2"/>
    <property type="match status" value="2"/>
</dbReference>
<keyword evidence="2" id="KW-1185">Reference proteome</keyword>
<dbReference type="EMBL" id="LLZH01000097">
    <property type="protein sequence ID" value="KUL35832.1"/>
    <property type="molecule type" value="Genomic_DNA"/>
</dbReference>
<protein>
    <submittedName>
        <fullName evidence="1">PBS lyase</fullName>
    </submittedName>
</protein>
<dbReference type="AlphaFoldDB" id="A0A0X3UVH6"/>
<organism evidence="1 2">
    <name type="scientific">Actinoplanes awajinensis subsp. mycoplanecinus</name>
    <dbReference type="NCBI Taxonomy" id="135947"/>
    <lineage>
        <taxon>Bacteria</taxon>
        <taxon>Bacillati</taxon>
        <taxon>Actinomycetota</taxon>
        <taxon>Actinomycetes</taxon>
        <taxon>Micromonosporales</taxon>
        <taxon>Micromonosporaceae</taxon>
        <taxon>Actinoplanes</taxon>
    </lineage>
</organism>
<reference evidence="1 2" key="1">
    <citation type="submission" date="2015-10" db="EMBL/GenBank/DDBJ databases">
        <authorList>
            <person name="Gilbert D.G."/>
        </authorList>
    </citation>
    <scope>NUCLEOTIDE SEQUENCE [LARGE SCALE GENOMIC DNA]</scope>
    <source>
        <strain evidence="1 2">NRRL B-16712</strain>
    </source>
</reference>
<dbReference type="OrthoDB" id="7359267at2"/>
<dbReference type="InterPro" id="IPR016024">
    <property type="entry name" value="ARM-type_fold"/>
</dbReference>
<evidence type="ECO:0000313" key="2">
    <source>
        <dbReference type="Proteomes" id="UP000053244"/>
    </source>
</evidence>
<dbReference type="RefSeq" id="WP_067689429.1">
    <property type="nucleotide sequence ID" value="NZ_LLZH01000097.1"/>
</dbReference>
<evidence type="ECO:0000313" key="1">
    <source>
        <dbReference type="EMBL" id="KUL35832.1"/>
    </source>
</evidence>
<dbReference type="Gene3D" id="1.25.10.10">
    <property type="entry name" value="Leucine-rich Repeat Variant"/>
    <property type="match status" value="1"/>
</dbReference>
<name>A0A0X3UVH6_9ACTN</name>
<accession>A0A0X3UVH6</accession>
<proteinExistence type="predicted"/>
<dbReference type="Proteomes" id="UP000053244">
    <property type="component" value="Unassembled WGS sequence"/>
</dbReference>
<sequence>MGLVGNRAPAPLAEVRPASSSSVELLRCLDDQDPERRREAAMDLAGVPEVVPDLLARLGREADHRVRVAVLTTLAAQDTERVAAGLAVHLASDEADLRTAVAEALSTMTGSVPALLPSLLAAPDRDVRLMTVVVLAGLPQAAAQPWLVQMISEDPDPNVVAAAIGALLEGATVMHAPVIEAAARRFPNDPFLSFAARMSLPPLAGTAWWRP</sequence>